<dbReference type="KEGG" id="mhf:MHF_1382"/>
<evidence type="ECO:0000313" key="2">
    <source>
        <dbReference type="Proteomes" id="UP000007952"/>
    </source>
</evidence>
<dbReference type="EMBL" id="CP002808">
    <property type="protein sequence ID" value="AEG73618.1"/>
    <property type="molecule type" value="Genomic_DNA"/>
</dbReference>
<name>F6FGI0_MYCHI</name>
<protein>
    <submittedName>
        <fullName evidence="1">Uncharacterized protein</fullName>
    </submittedName>
</protein>
<dbReference type="AlphaFoldDB" id="F6FGI0"/>
<reference key="2">
    <citation type="submission" date="2011-05" db="EMBL/GenBank/DDBJ databases">
        <title>The Genome of Mycoplasma haemofelis Strain Ohio2, a pathogenic hemoplasma of the cat.</title>
        <authorList>
            <person name="Santos A.P."/>
            <person name="Guimaraes A.M.S."/>
            <person name="SanMiguel P.J."/>
            <person name="Martin S.W."/>
            <person name="Messick J.B."/>
        </authorList>
    </citation>
    <scope>NUCLEOTIDE SEQUENCE</scope>
    <source>
        <strain>Ohio2</strain>
    </source>
</reference>
<proteinExistence type="predicted"/>
<reference evidence="1 2" key="1">
    <citation type="journal article" date="2011" name="J. Bacteriol.">
        <title>Complete genome sequences of two hemotropic Mycoplasmas, Mycoplasma haemofelis strain Ohio2 and Mycoplasma suis strain Illinois.</title>
        <authorList>
            <person name="Messick J.B."/>
            <person name="Santos A.P."/>
            <person name="Guimaraes A.M."/>
        </authorList>
    </citation>
    <scope>NUCLEOTIDE SEQUENCE [LARGE SCALE GENOMIC DNA]</scope>
    <source>
        <strain evidence="1 2">Ohio2</strain>
    </source>
</reference>
<gene>
    <name evidence="1" type="ordered locus">MHF_1382</name>
</gene>
<dbReference type="Proteomes" id="UP000007952">
    <property type="component" value="Chromosome"/>
</dbReference>
<sequence length="82" mass="8939">MGIVGSALVAGVLYNGKGRERSDANTANRVGDNSGKSFRKFSDLVSPSDEGQQCLIFYVSELGDPDDSGIYGYEGYRNYFQK</sequence>
<dbReference type="HOGENOM" id="CLU_2554608_0_0_14"/>
<evidence type="ECO:0000313" key="1">
    <source>
        <dbReference type="EMBL" id="AEG73618.1"/>
    </source>
</evidence>
<organism evidence="1 2">
    <name type="scientific">Mycoplasma haemofelis (strain Ohio2)</name>
    <dbReference type="NCBI Taxonomy" id="859194"/>
    <lineage>
        <taxon>Bacteria</taxon>
        <taxon>Bacillati</taxon>
        <taxon>Mycoplasmatota</taxon>
        <taxon>Mollicutes</taxon>
        <taxon>Mycoplasmataceae</taxon>
        <taxon>Mycoplasma</taxon>
    </lineage>
</organism>
<accession>F6FGI0</accession>